<gene>
    <name evidence="1" type="ORF">HVS_04115</name>
</gene>
<accession>A0A2K9EC43</accession>
<proteinExistence type="predicted"/>
<sequence>MNVKNLFIYDVDEYKKFINLINNVFKTSVDLPENIFRDCYNNFLFEEFDWTMTEEFSEKLKQLTKETNDPFVLTAVIEPDPFDYYLNEFGYFNWFKIPTDELGKYYLEALMHYPEESVADSILYNSQKIVWIVPSAKWAIWGDRSYEICIFGCQVGYQIKNAHTLKTWETVENALEFWIKLSFKDQIISKDFRQQMIYNYKK</sequence>
<protein>
    <submittedName>
        <fullName evidence="1">Uncharacterized protein</fullName>
    </submittedName>
</protein>
<organism evidence="1 2">
    <name type="scientific">Acetivibrio saccincola</name>
    <dbReference type="NCBI Taxonomy" id="1677857"/>
    <lineage>
        <taxon>Bacteria</taxon>
        <taxon>Bacillati</taxon>
        <taxon>Bacillota</taxon>
        <taxon>Clostridia</taxon>
        <taxon>Eubacteriales</taxon>
        <taxon>Oscillospiraceae</taxon>
        <taxon>Acetivibrio</taxon>
    </lineage>
</organism>
<name>A0A2K9EC43_9FIRM</name>
<evidence type="ECO:0000313" key="1">
    <source>
        <dbReference type="EMBL" id="AUG56765.1"/>
    </source>
</evidence>
<keyword evidence="2" id="KW-1185">Reference proteome</keyword>
<evidence type="ECO:0000313" key="2">
    <source>
        <dbReference type="Proteomes" id="UP000233534"/>
    </source>
</evidence>
<dbReference type="EMBL" id="CP025197">
    <property type="protein sequence ID" value="AUG56765.1"/>
    <property type="molecule type" value="Genomic_DNA"/>
</dbReference>
<dbReference type="Proteomes" id="UP000233534">
    <property type="component" value="Chromosome"/>
</dbReference>
<dbReference type="KEGG" id="hsc:HVS_04115"/>
<reference evidence="1 2" key="1">
    <citation type="submission" date="2017-12" db="EMBL/GenBank/DDBJ databases">
        <title>Complete genome sequence of Herbivorax saccincola GGR1, a novel Cellulosome-producing hydrolytic bacterium in a thermophilic biogas plant, established by Illumina and Nanopore MinION sequencing.</title>
        <authorList>
            <person name="Pechtl A."/>
            <person name="Ruckert C."/>
            <person name="Koeck D.E."/>
            <person name="Maus I."/>
            <person name="Winkler A."/>
            <person name="Kalinowski J."/>
            <person name="Puhler A."/>
            <person name="Schwarz W.W."/>
            <person name="Zverlov V.V."/>
            <person name="Schluter A."/>
            <person name="Liebl W."/>
        </authorList>
    </citation>
    <scope>NUCLEOTIDE SEQUENCE [LARGE SCALE GENOMIC DNA]</scope>
    <source>
        <strain evidence="2">SR1</strain>
    </source>
</reference>
<dbReference type="AlphaFoldDB" id="A0A2K9EC43"/>